<dbReference type="PROSITE" id="PS51257">
    <property type="entry name" value="PROKAR_LIPOPROTEIN"/>
    <property type="match status" value="1"/>
</dbReference>
<protein>
    <submittedName>
        <fullName evidence="2">Uncharacterized protein</fullName>
    </submittedName>
</protein>
<evidence type="ECO:0000313" key="3">
    <source>
        <dbReference type="Proteomes" id="UP000199021"/>
    </source>
</evidence>
<dbReference type="InParanoid" id="A0A1H9AQA7"/>
<dbReference type="OrthoDB" id="832379at2"/>
<dbReference type="RefSeq" id="WP_090165371.1">
    <property type="nucleotide sequence ID" value="NZ_FOFB01000002.1"/>
</dbReference>
<gene>
    <name evidence="2" type="ORF">SAMN05444359_102189</name>
</gene>
<feature type="chain" id="PRO_5011611423" evidence="1">
    <location>
        <begin position="26"/>
        <end position="302"/>
    </location>
</feature>
<dbReference type="AlphaFoldDB" id="A0A1H9AQA7"/>
<evidence type="ECO:0000256" key="1">
    <source>
        <dbReference type="SAM" id="SignalP"/>
    </source>
</evidence>
<dbReference type="EMBL" id="FOFB01000002">
    <property type="protein sequence ID" value="SEP78954.1"/>
    <property type="molecule type" value="Genomic_DNA"/>
</dbReference>
<sequence length="302" mass="34196">MIRIPKILSLLLVALCCAFVFTSCDEDQFQEETLIDVVTEEDLPILLEAALLPPPADPTETDPDDERTPCFRFVYPIELVLRNGTVLTAENGEELRGFVSRIRTNNLRANFVYPFDVELANGNTLTLLRFNEFRRLRAFCDARDSAGDEPCFTYNYPIGITVDGESVTVNSGAEWRETLRAAGRDAVIRINYPISVNFENRDRALIIRNAAQHARLRYACGHFDRDEDGTPCFRFNYPVSLTIDGELTEVDNAADWLRTIITAGRDADVRFAFPVTITLNDSQEEIIVESREGWRAVRGLCE</sequence>
<name>A0A1H9AQA7_9BACT</name>
<dbReference type="Proteomes" id="UP000199021">
    <property type="component" value="Unassembled WGS sequence"/>
</dbReference>
<evidence type="ECO:0000313" key="2">
    <source>
        <dbReference type="EMBL" id="SEP78954.1"/>
    </source>
</evidence>
<keyword evidence="3" id="KW-1185">Reference proteome</keyword>
<proteinExistence type="predicted"/>
<keyword evidence="1" id="KW-0732">Signal</keyword>
<feature type="signal peptide" evidence="1">
    <location>
        <begin position="1"/>
        <end position="25"/>
    </location>
</feature>
<reference evidence="3" key="1">
    <citation type="submission" date="2016-10" db="EMBL/GenBank/DDBJ databases">
        <authorList>
            <person name="Varghese N."/>
            <person name="Submissions S."/>
        </authorList>
    </citation>
    <scope>NUCLEOTIDE SEQUENCE [LARGE SCALE GENOMIC DNA]</scope>
    <source>
        <strain evidence="3">DSM 24740</strain>
    </source>
</reference>
<organism evidence="2 3">
    <name type="scientific">Neolewinella agarilytica</name>
    <dbReference type="NCBI Taxonomy" id="478744"/>
    <lineage>
        <taxon>Bacteria</taxon>
        <taxon>Pseudomonadati</taxon>
        <taxon>Bacteroidota</taxon>
        <taxon>Saprospiria</taxon>
        <taxon>Saprospirales</taxon>
        <taxon>Lewinellaceae</taxon>
        <taxon>Neolewinella</taxon>
    </lineage>
</organism>
<accession>A0A1H9AQA7</accession>